<proteinExistence type="inferred from homology"/>
<evidence type="ECO:0000313" key="8">
    <source>
        <dbReference type="WBParaSite" id="MBELARI_LOCUS4514"/>
    </source>
</evidence>
<evidence type="ECO:0000313" key="7">
    <source>
        <dbReference type="Proteomes" id="UP000887575"/>
    </source>
</evidence>
<dbReference type="WBParaSite" id="MBELARI_LOCUS4514">
    <property type="protein sequence ID" value="MBELARI_LOCUS4514"/>
    <property type="gene ID" value="MBELARI_LOCUS4514"/>
</dbReference>
<keyword evidence="6" id="KW-0869">Chloride channel</keyword>
<protein>
    <recommendedName>
        <fullName evidence="6">Bestrophin homolog</fullName>
    </recommendedName>
</protein>
<evidence type="ECO:0000256" key="4">
    <source>
        <dbReference type="ARBA" id="ARBA00023136"/>
    </source>
</evidence>
<reference evidence="8" key="1">
    <citation type="submission" date="2024-02" db="UniProtKB">
        <authorList>
            <consortium name="WormBaseParasite"/>
        </authorList>
    </citation>
    <scope>IDENTIFICATION</scope>
</reference>
<keyword evidence="6" id="KW-0813">Transport</keyword>
<dbReference type="GO" id="GO:0005254">
    <property type="term" value="F:chloride channel activity"/>
    <property type="evidence" value="ECO:0007669"/>
    <property type="project" value="UniProtKB-KW"/>
</dbReference>
<feature type="transmembrane region" description="Helical" evidence="6">
    <location>
        <begin position="77"/>
        <end position="95"/>
    </location>
</feature>
<dbReference type="InterPro" id="IPR021134">
    <property type="entry name" value="Bestrophin-like"/>
</dbReference>
<keyword evidence="6" id="KW-1003">Cell membrane</keyword>
<dbReference type="PANTHER" id="PTHR10736:SF0">
    <property type="entry name" value="BESTROPHIN HOMOLOG"/>
    <property type="match status" value="1"/>
</dbReference>
<keyword evidence="6" id="KW-0868">Chloride</keyword>
<feature type="transmembrane region" description="Helical" evidence="6">
    <location>
        <begin position="37"/>
        <end position="56"/>
    </location>
</feature>
<evidence type="ECO:0000256" key="1">
    <source>
        <dbReference type="ARBA" id="ARBA00004141"/>
    </source>
</evidence>
<keyword evidence="6" id="KW-0406">Ion transport</keyword>
<keyword evidence="6" id="KW-0407">Ion channel</keyword>
<accession>A0AAF3FCB0</accession>
<keyword evidence="2 6" id="KW-0812">Transmembrane</keyword>
<comment type="similarity">
    <text evidence="5 6">Belongs to the anion channel-forming bestrophin (TC 1.A.46) family. Calcium-sensitive chloride channel subfamily.</text>
</comment>
<dbReference type="InterPro" id="IPR000615">
    <property type="entry name" value="Bestrophin"/>
</dbReference>
<dbReference type="Pfam" id="PF01062">
    <property type="entry name" value="Bestrophin"/>
    <property type="match status" value="1"/>
</dbReference>
<sequence>MTVNYSLETATAKWNLIFKLGLKWKGSIWKLVLWETLVWLICTLILMFTFHFAVVGHPIEKDFKRFADYVTRNDLKVAMAFILAFSSAYCFNRWIDMYGLLHWPDDVAHSFNATVNDSALPPAEMLKLRSCVARYLIFGYILLLRDVSVKIRKRFPTLEHLTHYGGIITGEEKELLDIGRIGPENPHYWIPFEWIVTVVKKYYIPEQKEGFITGKARKIKKKQSIMSEKHYTEFVTTLFKLRGHLGDILSFDWVPMPLALTQVMTLVIITCAITQMFQAVHNGFQLGNFFEFSSFVGLFYTTFQMMIYVGWVKSFQVIENPFGEDDDDFEVNQLIDRHWQSLIRLLLDPLSAPPEIPKKLLSTTVPHTIASRAFMKGRDTTQMIGSLADAGQLSVPNMLAGHNL</sequence>
<dbReference type="Proteomes" id="UP000887575">
    <property type="component" value="Unassembled WGS sequence"/>
</dbReference>
<organism evidence="7 8">
    <name type="scientific">Mesorhabditis belari</name>
    <dbReference type="NCBI Taxonomy" id="2138241"/>
    <lineage>
        <taxon>Eukaryota</taxon>
        <taxon>Metazoa</taxon>
        <taxon>Ecdysozoa</taxon>
        <taxon>Nematoda</taxon>
        <taxon>Chromadorea</taxon>
        <taxon>Rhabditida</taxon>
        <taxon>Rhabditina</taxon>
        <taxon>Rhabditomorpha</taxon>
        <taxon>Rhabditoidea</taxon>
        <taxon>Rhabditidae</taxon>
        <taxon>Mesorhabditinae</taxon>
        <taxon>Mesorhabditis</taxon>
    </lineage>
</organism>
<comment type="function">
    <text evidence="6">Forms chloride channels.</text>
</comment>
<dbReference type="GO" id="GO:0005886">
    <property type="term" value="C:plasma membrane"/>
    <property type="evidence" value="ECO:0007669"/>
    <property type="project" value="UniProtKB-SubCell"/>
</dbReference>
<dbReference type="AlphaFoldDB" id="A0AAF3FCB0"/>
<dbReference type="PANTHER" id="PTHR10736">
    <property type="entry name" value="BESTROPHIN"/>
    <property type="match status" value="1"/>
</dbReference>
<keyword evidence="3 6" id="KW-1133">Transmembrane helix</keyword>
<feature type="transmembrane region" description="Helical" evidence="6">
    <location>
        <begin position="292"/>
        <end position="311"/>
    </location>
</feature>
<evidence type="ECO:0000256" key="3">
    <source>
        <dbReference type="ARBA" id="ARBA00022989"/>
    </source>
</evidence>
<evidence type="ECO:0000256" key="5">
    <source>
        <dbReference type="ARBA" id="ARBA00034769"/>
    </source>
</evidence>
<keyword evidence="7" id="KW-1185">Reference proteome</keyword>
<evidence type="ECO:0000256" key="2">
    <source>
        <dbReference type="ARBA" id="ARBA00022692"/>
    </source>
</evidence>
<name>A0AAF3FCB0_9BILA</name>
<dbReference type="GO" id="GO:0034707">
    <property type="term" value="C:chloride channel complex"/>
    <property type="evidence" value="ECO:0007669"/>
    <property type="project" value="UniProtKB-KW"/>
</dbReference>
<evidence type="ECO:0000256" key="6">
    <source>
        <dbReference type="RuleBase" id="RU363126"/>
    </source>
</evidence>
<comment type="subcellular location">
    <subcellularLocation>
        <location evidence="6">Cell membrane</location>
        <topology evidence="6">Multi-pass membrane protein</topology>
    </subcellularLocation>
    <subcellularLocation>
        <location evidence="1">Membrane</location>
        <topology evidence="1">Multi-pass membrane protein</topology>
    </subcellularLocation>
</comment>
<keyword evidence="4 6" id="KW-0472">Membrane</keyword>
<feature type="transmembrane region" description="Helical" evidence="6">
    <location>
        <begin position="258"/>
        <end position="280"/>
    </location>
</feature>
<feature type="transmembrane region" description="Helical" evidence="6">
    <location>
        <begin position="126"/>
        <end position="144"/>
    </location>
</feature>